<organism evidence="1 2">
    <name type="scientific">Gossypium stocksii</name>
    <dbReference type="NCBI Taxonomy" id="47602"/>
    <lineage>
        <taxon>Eukaryota</taxon>
        <taxon>Viridiplantae</taxon>
        <taxon>Streptophyta</taxon>
        <taxon>Embryophyta</taxon>
        <taxon>Tracheophyta</taxon>
        <taxon>Spermatophyta</taxon>
        <taxon>Magnoliopsida</taxon>
        <taxon>eudicotyledons</taxon>
        <taxon>Gunneridae</taxon>
        <taxon>Pentapetalae</taxon>
        <taxon>rosids</taxon>
        <taxon>malvids</taxon>
        <taxon>Malvales</taxon>
        <taxon>Malvaceae</taxon>
        <taxon>Malvoideae</taxon>
        <taxon>Gossypium</taxon>
    </lineage>
</organism>
<protein>
    <recommendedName>
        <fullName evidence="3">DUF4283 domain-containing protein</fullName>
    </recommendedName>
</protein>
<name>A0A9D3V7Z2_9ROSI</name>
<dbReference type="AlphaFoldDB" id="A0A9D3V7Z2"/>
<keyword evidence="2" id="KW-1185">Reference proteome</keyword>
<dbReference type="EMBL" id="JAIQCV010000008">
    <property type="protein sequence ID" value="KAH1073912.1"/>
    <property type="molecule type" value="Genomic_DNA"/>
</dbReference>
<evidence type="ECO:0008006" key="3">
    <source>
        <dbReference type="Google" id="ProtNLM"/>
    </source>
</evidence>
<proteinExistence type="predicted"/>
<accession>A0A9D3V7Z2</accession>
<evidence type="ECO:0000313" key="2">
    <source>
        <dbReference type="Proteomes" id="UP000828251"/>
    </source>
</evidence>
<evidence type="ECO:0000313" key="1">
    <source>
        <dbReference type="EMBL" id="KAH1073912.1"/>
    </source>
</evidence>
<dbReference type="Proteomes" id="UP000828251">
    <property type="component" value="Unassembled WGS sequence"/>
</dbReference>
<comment type="caution">
    <text evidence="1">The sequence shown here is derived from an EMBL/GenBank/DDBJ whole genome shotgun (WGS) entry which is preliminary data.</text>
</comment>
<reference evidence="1 2" key="1">
    <citation type="journal article" date="2021" name="Plant Biotechnol. J.">
        <title>Multi-omics assisted identification of the key and species-specific regulatory components of drought-tolerant mechanisms in Gossypium stocksii.</title>
        <authorList>
            <person name="Yu D."/>
            <person name="Ke L."/>
            <person name="Zhang D."/>
            <person name="Wu Y."/>
            <person name="Sun Y."/>
            <person name="Mei J."/>
            <person name="Sun J."/>
            <person name="Sun Y."/>
        </authorList>
    </citation>
    <scope>NUCLEOTIDE SEQUENCE [LARGE SCALE GENOMIC DNA]</scope>
    <source>
        <strain evidence="2">cv. E1</strain>
        <tissue evidence="1">Leaf</tissue>
    </source>
</reference>
<sequence>MVMEIELNNLSLEEKEDSELQVASEVGLGVSVNYELCLVGKFIVEIPKLIEFRYADFWVVHDLPLNFALESLAGSIGNLMGKFLDYDTTSQCNYLNNYMSIRVYLNANDHLLQKKKLRKLRFSEGDQRISVGGLALKLVNIDAIEEGGGGTIGIRS</sequence>
<gene>
    <name evidence="1" type="ORF">J1N35_026240</name>
</gene>
<dbReference type="OrthoDB" id="1002526at2759"/>